<proteinExistence type="predicted"/>
<gene>
    <name evidence="1" type="ORF">SSX86_026621</name>
</gene>
<keyword evidence="2" id="KW-1185">Reference proteome</keyword>
<dbReference type="Proteomes" id="UP001408789">
    <property type="component" value="Unassembled WGS sequence"/>
</dbReference>
<sequence>MEGKEEANSCSSSSFITELFGSKEPSPSSSSSIFYSIFSAPSKPYRKEYSSFYEKSMKKFDSTIKRDSLDDEGKSEKAKIDDTSAFNQQEVSQPPCQLSSSIYYGGQDIVYVNPHITKNTPRHSTLYNKNKDEDDDGLGAIGNWWQGSVYY</sequence>
<reference evidence="1 2" key="1">
    <citation type="submission" date="2024-04" db="EMBL/GenBank/DDBJ databases">
        <title>The reference genome of an endangered Asteraceae, Deinandra increscens subsp. villosa, native to the Central Coast of California.</title>
        <authorList>
            <person name="Guilliams M."/>
            <person name="Hasenstab-Lehman K."/>
            <person name="Meyer R."/>
            <person name="Mcevoy S."/>
        </authorList>
    </citation>
    <scope>NUCLEOTIDE SEQUENCE [LARGE SCALE GENOMIC DNA]</scope>
    <source>
        <tissue evidence="1">Leaf</tissue>
    </source>
</reference>
<dbReference type="EMBL" id="JBCNJP010000025">
    <property type="protein sequence ID" value="KAK9055537.1"/>
    <property type="molecule type" value="Genomic_DNA"/>
</dbReference>
<dbReference type="PANTHER" id="PTHR33738:SF1">
    <property type="entry name" value="PLANT_T7H20-70 PROTEIN"/>
    <property type="match status" value="1"/>
</dbReference>
<name>A0AAP0CKM2_9ASTR</name>
<dbReference type="AlphaFoldDB" id="A0AAP0CKM2"/>
<protein>
    <submittedName>
        <fullName evidence="1">Uncharacterized protein</fullName>
    </submittedName>
</protein>
<dbReference type="PANTHER" id="PTHR33738">
    <property type="entry name" value="EMB|CAB82975.1"/>
    <property type="match status" value="1"/>
</dbReference>
<evidence type="ECO:0000313" key="2">
    <source>
        <dbReference type="Proteomes" id="UP001408789"/>
    </source>
</evidence>
<accession>A0AAP0CKM2</accession>
<evidence type="ECO:0000313" key="1">
    <source>
        <dbReference type="EMBL" id="KAK9055537.1"/>
    </source>
</evidence>
<organism evidence="1 2">
    <name type="scientific">Deinandra increscens subsp. villosa</name>
    <dbReference type="NCBI Taxonomy" id="3103831"/>
    <lineage>
        <taxon>Eukaryota</taxon>
        <taxon>Viridiplantae</taxon>
        <taxon>Streptophyta</taxon>
        <taxon>Embryophyta</taxon>
        <taxon>Tracheophyta</taxon>
        <taxon>Spermatophyta</taxon>
        <taxon>Magnoliopsida</taxon>
        <taxon>eudicotyledons</taxon>
        <taxon>Gunneridae</taxon>
        <taxon>Pentapetalae</taxon>
        <taxon>asterids</taxon>
        <taxon>campanulids</taxon>
        <taxon>Asterales</taxon>
        <taxon>Asteraceae</taxon>
        <taxon>Asteroideae</taxon>
        <taxon>Heliantheae alliance</taxon>
        <taxon>Madieae</taxon>
        <taxon>Madiinae</taxon>
        <taxon>Deinandra</taxon>
    </lineage>
</organism>
<comment type="caution">
    <text evidence="1">The sequence shown here is derived from an EMBL/GenBank/DDBJ whole genome shotgun (WGS) entry which is preliminary data.</text>
</comment>